<reference evidence="2" key="1">
    <citation type="journal article" date="2021" name="Proc. Natl. Acad. Sci. U.S.A.">
        <title>A Catalog of Tens of Thousands of Viruses from Human Metagenomes Reveals Hidden Associations with Chronic Diseases.</title>
        <authorList>
            <person name="Tisza M.J."/>
            <person name="Buck C.B."/>
        </authorList>
    </citation>
    <scope>NUCLEOTIDE SEQUENCE</scope>
    <source>
        <strain evidence="2">CteEQ43</strain>
    </source>
</reference>
<dbReference type="EMBL" id="BK032799">
    <property type="protein sequence ID" value="DAF60893.1"/>
    <property type="molecule type" value="Genomic_DNA"/>
</dbReference>
<feature type="domain" description="CMP/dCMP-type deaminase" evidence="1">
    <location>
        <begin position="1"/>
        <end position="143"/>
    </location>
</feature>
<sequence length="143" mass="16319">MTEYKIMRYLKLAQNACEFSNNRRTRVGSVLVCRGKVISVGWNEEDKTSPVQAEYNRLRGYDPNAPKQKNSIHAEMSCMLKLRHMDIDWTKCDLFVCRVLKDGTRAMSRPCPACMGCAVDLGIKNFYYTTGADSWAYEKVSNG</sequence>
<proteinExistence type="predicted"/>
<dbReference type="PROSITE" id="PS51747">
    <property type="entry name" value="CYT_DCMP_DEAMINASES_2"/>
    <property type="match status" value="1"/>
</dbReference>
<accession>A0A8S5TC62</accession>
<organism evidence="2">
    <name type="scientific">Siphoviridae sp. cteEQ43</name>
    <dbReference type="NCBI Taxonomy" id="2827905"/>
    <lineage>
        <taxon>Viruses</taxon>
        <taxon>Duplodnaviria</taxon>
        <taxon>Heunggongvirae</taxon>
        <taxon>Uroviricota</taxon>
        <taxon>Caudoviricetes</taxon>
    </lineage>
</organism>
<dbReference type="SUPFAM" id="SSF53927">
    <property type="entry name" value="Cytidine deaminase-like"/>
    <property type="match status" value="1"/>
</dbReference>
<dbReference type="Pfam" id="PF00383">
    <property type="entry name" value="dCMP_cyt_deam_1"/>
    <property type="match status" value="1"/>
</dbReference>
<dbReference type="InterPro" id="IPR002125">
    <property type="entry name" value="CMP_dCMP_dom"/>
</dbReference>
<evidence type="ECO:0000313" key="2">
    <source>
        <dbReference type="EMBL" id="DAF60893.1"/>
    </source>
</evidence>
<evidence type="ECO:0000259" key="1">
    <source>
        <dbReference type="PROSITE" id="PS51747"/>
    </source>
</evidence>
<dbReference type="Gene3D" id="3.40.140.10">
    <property type="entry name" value="Cytidine Deaminase, domain 2"/>
    <property type="match status" value="1"/>
</dbReference>
<dbReference type="InterPro" id="IPR016193">
    <property type="entry name" value="Cytidine_deaminase-like"/>
</dbReference>
<protein>
    <submittedName>
        <fullName evidence="2">Cytidine and deoxycytidylate deaminase zinc-binding region</fullName>
    </submittedName>
</protein>
<name>A0A8S5TC62_9CAUD</name>
<dbReference type="GO" id="GO:0003824">
    <property type="term" value="F:catalytic activity"/>
    <property type="evidence" value="ECO:0007669"/>
    <property type="project" value="InterPro"/>
</dbReference>